<organism evidence="2">
    <name type="scientific">Sesamum radiatum</name>
    <name type="common">Black benniseed</name>
    <dbReference type="NCBI Taxonomy" id="300843"/>
    <lineage>
        <taxon>Eukaryota</taxon>
        <taxon>Viridiplantae</taxon>
        <taxon>Streptophyta</taxon>
        <taxon>Embryophyta</taxon>
        <taxon>Tracheophyta</taxon>
        <taxon>Spermatophyta</taxon>
        <taxon>Magnoliopsida</taxon>
        <taxon>eudicotyledons</taxon>
        <taxon>Gunneridae</taxon>
        <taxon>Pentapetalae</taxon>
        <taxon>asterids</taxon>
        <taxon>lamiids</taxon>
        <taxon>Lamiales</taxon>
        <taxon>Pedaliaceae</taxon>
        <taxon>Sesamum</taxon>
    </lineage>
</organism>
<protein>
    <submittedName>
        <fullName evidence="2">Uncharacterized protein</fullName>
    </submittedName>
</protein>
<proteinExistence type="predicted"/>
<evidence type="ECO:0000313" key="2">
    <source>
        <dbReference type="EMBL" id="KAL0413238.1"/>
    </source>
</evidence>
<feature type="compositionally biased region" description="Basic and acidic residues" evidence="1">
    <location>
        <begin position="1"/>
        <end position="25"/>
    </location>
</feature>
<accession>A0AAW2U9K2</accession>
<gene>
    <name evidence="2" type="ORF">Sradi_1525500</name>
</gene>
<comment type="caution">
    <text evidence="2">The sequence shown here is derived from an EMBL/GenBank/DDBJ whole genome shotgun (WGS) entry which is preliminary data.</text>
</comment>
<evidence type="ECO:0000256" key="1">
    <source>
        <dbReference type="SAM" id="MobiDB-lite"/>
    </source>
</evidence>
<name>A0AAW2U9K2_SESRA</name>
<reference evidence="2" key="2">
    <citation type="journal article" date="2024" name="Plant">
        <title>Genomic evolution and insights into agronomic trait innovations of Sesamum species.</title>
        <authorList>
            <person name="Miao H."/>
            <person name="Wang L."/>
            <person name="Qu L."/>
            <person name="Liu H."/>
            <person name="Sun Y."/>
            <person name="Le M."/>
            <person name="Wang Q."/>
            <person name="Wei S."/>
            <person name="Zheng Y."/>
            <person name="Lin W."/>
            <person name="Duan Y."/>
            <person name="Cao H."/>
            <person name="Xiong S."/>
            <person name="Wang X."/>
            <person name="Wei L."/>
            <person name="Li C."/>
            <person name="Ma Q."/>
            <person name="Ju M."/>
            <person name="Zhao R."/>
            <person name="Li G."/>
            <person name="Mu C."/>
            <person name="Tian Q."/>
            <person name="Mei H."/>
            <person name="Zhang T."/>
            <person name="Gao T."/>
            <person name="Zhang H."/>
        </authorList>
    </citation>
    <scope>NUCLEOTIDE SEQUENCE</scope>
    <source>
        <strain evidence="2">G02</strain>
    </source>
</reference>
<reference evidence="2" key="1">
    <citation type="submission" date="2020-06" db="EMBL/GenBank/DDBJ databases">
        <authorList>
            <person name="Li T."/>
            <person name="Hu X."/>
            <person name="Zhang T."/>
            <person name="Song X."/>
            <person name="Zhang H."/>
            <person name="Dai N."/>
            <person name="Sheng W."/>
            <person name="Hou X."/>
            <person name="Wei L."/>
        </authorList>
    </citation>
    <scope>NUCLEOTIDE SEQUENCE</scope>
    <source>
        <strain evidence="2">G02</strain>
        <tissue evidence="2">Leaf</tissue>
    </source>
</reference>
<dbReference type="EMBL" id="JACGWJ010000006">
    <property type="protein sequence ID" value="KAL0413238.1"/>
    <property type="molecule type" value="Genomic_DNA"/>
</dbReference>
<dbReference type="AlphaFoldDB" id="A0AAW2U9K2"/>
<sequence>MEDAQASKREEHGETRKEFKEETPSRKLRQNFGTRKPMFQRTNPVYIDLNVPITQALMTMDGNWPPILV</sequence>
<feature type="region of interest" description="Disordered" evidence="1">
    <location>
        <begin position="1"/>
        <end position="37"/>
    </location>
</feature>